<accession>A0A8J6YQE4</accession>
<comment type="pathway">
    <text evidence="2 6">Cofactor biosynthesis; molybdopterin biosynthesis.</text>
</comment>
<dbReference type="InterPro" id="IPR038987">
    <property type="entry name" value="MoeA-like"/>
</dbReference>
<feature type="domain" description="MoaB/Mog" evidence="7">
    <location>
        <begin position="180"/>
        <end position="320"/>
    </location>
</feature>
<evidence type="ECO:0000256" key="4">
    <source>
        <dbReference type="ARBA" id="ARBA00023150"/>
    </source>
</evidence>
<evidence type="ECO:0000256" key="6">
    <source>
        <dbReference type="RuleBase" id="RU365090"/>
    </source>
</evidence>
<dbReference type="Gene3D" id="2.170.190.11">
    <property type="entry name" value="Molybdopterin biosynthesis moea protein, domain 3"/>
    <property type="match status" value="1"/>
</dbReference>
<keyword evidence="4 6" id="KW-0501">Molybdenum cofactor biosynthesis</keyword>
<organism evidence="8 9">
    <name type="scientific">Phaeovibrio sulfidiphilus</name>
    <dbReference type="NCBI Taxonomy" id="1220600"/>
    <lineage>
        <taxon>Bacteria</taxon>
        <taxon>Pseudomonadati</taxon>
        <taxon>Pseudomonadota</taxon>
        <taxon>Alphaproteobacteria</taxon>
        <taxon>Rhodospirillales</taxon>
        <taxon>Rhodospirillaceae</taxon>
        <taxon>Phaeovibrio</taxon>
    </lineage>
</organism>
<dbReference type="EMBL" id="JACZHT010000004">
    <property type="protein sequence ID" value="MBE1237387.1"/>
    <property type="molecule type" value="Genomic_DNA"/>
</dbReference>
<evidence type="ECO:0000256" key="2">
    <source>
        <dbReference type="ARBA" id="ARBA00005046"/>
    </source>
</evidence>
<keyword evidence="6" id="KW-0460">Magnesium</keyword>
<dbReference type="Gene3D" id="3.40.980.10">
    <property type="entry name" value="MoaB/Mog-like domain"/>
    <property type="match status" value="1"/>
</dbReference>
<comment type="function">
    <text evidence="1 6">Catalyzes the insertion of molybdate into adenylated molybdopterin with the concomitant release of AMP.</text>
</comment>
<evidence type="ECO:0000313" key="8">
    <source>
        <dbReference type="EMBL" id="MBE1237387.1"/>
    </source>
</evidence>
<evidence type="ECO:0000256" key="5">
    <source>
        <dbReference type="ARBA" id="ARBA00047317"/>
    </source>
</evidence>
<dbReference type="GO" id="GO:0046872">
    <property type="term" value="F:metal ion binding"/>
    <property type="evidence" value="ECO:0007669"/>
    <property type="project" value="UniProtKB-UniRule"/>
</dbReference>
<dbReference type="InterPro" id="IPR005110">
    <property type="entry name" value="MoeA_linker/N"/>
</dbReference>
<gene>
    <name evidence="8" type="ORF">IHV25_06970</name>
</gene>
<dbReference type="InterPro" id="IPR036425">
    <property type="entry name" value="MoaB/Mog-like_dom_sf"/>
</dbReference>
<dbReference type="NCBIfam" id="NF045515">
    <property type="entry name" value="Glp_gephyrin"/>
    <property type="match status" value="1"/>
</dbReference>
<dbReference type="SUPFAM" id="SSF63882">
    <property type="entry name" value="MoeA N-terminal region -like"/>
    <property type="match status" value="1"/>
</dbReference>
<keyword evidence="6" id="KW-0808">Transferase</keyword>
<evidence type="ECO:0000259" key="7">
    <source>
        <dbReference type="SMART" id="SM00852"/>
    </source>
</evidence>
<dbReference type="InterPro" id="IPR036688">
    <property type="entry name" value="MoeA_C_domain_IV_sf"/>
</dbReference>
<keyword evidence="6" id="KW-0500">Molybdenum</keyword>
<dbReference type="EC" id="2.10.1.1" evidence="6"/>
<evidence type="ECO:0000313" key="9">
    <source>
        <dbReference type="Proteomes" id="UP000631034"/>
    </source>
</evidence>
<comment type="cofactor">
    <cofactor evidence="6">
        <name>Mg(2+)</name>
        <dbReference type="ChEBI" id="CHEBI:18420"/>
    </cofactor>
</comment>
<keyword evidence="9" id="KW-1185">Reference proteome</keyword>
<dbReference type="GO" id="GO:0006777">
    <property type="term" value="P:Mo-molybdopterin cofactor biosynthetic process"/>
    <property type="evidence" value="ECO:0007669"/>
    <property type="project" value="UniProtKB-UniRule"/>
</dbReference>
<reference evidence="8" key="1">
    <citation type="submission" date="2020-10" db="EMBL/GenBank/DDBJ databases">
        <title>Genome sequence of the unusual species of purple photosynthetic bacteria, Phaeovibrio sulfidiphilus DSM 23193, type strain.</title>
        <authorList>
            <person name="Kyndt J.A."/>
            <person name="Meyer T.E."/>
        </authorList>
    </citation>
    <scope>NUCLEOTIDE SEQUENCE</scope>
    <source>
        <strain evidence="8">DSM 23193</strain>
    </source>
</reference>
<comment type="similarity">
    <text evidence="3 6">Belongs to the MoeA family.</text>
</comment>
<keyword evidence="6" id="KW-0479">Metal-binding</keyword>
<dbReference type="Pfam" id="PF03454">
    <property type="entry name" value="MoeA_C"/>
    <property type="match status" value="1"/>
</dbReference>
<evidence type="ECO:0000256" key="1">
    <source>
        <dbReference type="ARBA" id="ARBA00002901"/>
    </source>
</evidence>
<dbReference type="GO" id="GO:0061599">
    <property type="term" value="F:molybdopterin molybdotransferase activity"/>
    <property type="evidence" value="ECO:0007669"/>
    <property type="project" value="UniProtKB-UniRule"/>
</dbReference>
<dbReference type="Pfam" id="PF03453">
    <property type="entry name" value="MoeA_N"/>
    <property type="match status" value="1"/>
</dbReference>
<dbReference type="Pfam" id="PF00994">
    <property type="entry name" value="MoCF_biosynth"/>
    <property type="match status" value="1"/>
</dbReference>
<dbReference type="SUPFAM" id="SSF63867">
    <property type="entry name" value="MoeA C-terminal domain-like"/>
    <property type="match status" value="1"/>
</dbReference>
<dbReference type="Gene3D" id="3.90.105.10">
    <property type="entry name" value="Molybdopterin biosynthesis moea protein, domain 2"/>
    <property type="match status" value="1"/>
</dbReference>
<dbReference type="InterPro" id="IPR005111">
    <property type="entry name" value="MoeA_C_domain_IV"/>
</dbReference>
<dbReference type="GO" id="GO:0005829">
    <property type="term" value="C:cytosol"/>
    <property type="evidence" value="ECO:0007669"/>
    <property type="project" value="TreeGrafter"/>
</dbReference>
<sequence>MIPYLDALEILRRTPPRLRSGSVPLGVANGRILSEALEARVFVPSFANAAMDGFALRAADTLEAPVDLTVLFQVPAGSTPGPVRGGACEIMTGAPVPEGCDAVVRVEDVTVMAVDPMGRPLRIAVAEPVREGANIRKPGEDYCPQDPVAAAGTRMTPSQIMACAALGIDTVTVHSPMTVGLLCTGAEVAGDPRLPLGPGHIRDANTPFLSAALDSAGAVPRHAGSVGDSAARFEILLEEAMSVDDLVLSTGGVSMGALDFVPASLERLGARIRFRKAAIKPGKPIVFASLPNGVPFLGLPGNPVSTAVGFRFFVWPLLERLTGLVPEILPRAVLAHDVPEPGKAAGLRQFQKARAFLDDGCRLTVRLLPGQESFKIHPFLQANCWAVLPENRGALKAGTPVEIASPVPGRPVEFLAGDVSC</sequence>
<comment type="caution">
    <text evidence="8">The sequence shown here is derived from an EMBL/GenBank/DDBJ whole genome shotgun (WGS) entry which is preliminary data.</text>
</comment>
<dbReference type="CDD" id="cd00887">
    <property type="entry name" value="MoeA"/>
    <property type="match status" value="1"/>
</dbReference>
<dbReference type="InterPro" id="IPR001453">
    <property type="entry name" value="MoaB/Mog_dom"/>
</dbReference>
<dbReference type="Gene3D" id="2.40.340.10">
    <property type="entry name" value="MoeA, C-terminal, domain IV"/>
    <property type="match status" value="1"/>
</dbReference>
<dbReference type="SUPFAM" id="SSF53218">
    <property type="entry name" value="Molybdenum cofactor biosynthesis proteins"/>
    <property type="match status" value="1"/>
</dbReference>
<dbReference type="RefSeq" id="WP_192534395.1">
    <property type="nucleotide sequence ID" value="NZ_JACZHT010000004.1"/>
</dbReference>
<protein>
    <recommendedName>
        <fullName evidence="6">Molybdopterin molybdenumtransferase</fullName>
        <ecNumber evidence="6">2.10.1.1</ecNumber>
    </recommendedName>
</protein>
<dbReference type="PANTHER" id="PTHR10192">
    <property type="entry name" value="MOLYBDOPTERIN BIOSYNTHESIS PROTEIN"/>
    <property type="match status" value="1"/>
</dbReference>
<dbReference type="PANTHER" id="PTHR10192:SF5">
    <property type="entry name" value="GEPHYRIN"/>
    <property type="match status" value="1"/>
</dbReference>
<dbReference type="UniPathway" id="UPA00344"/>
<name>A0A8J6YQE4_9PROT</name>
<comment type="catalytic activity">
    <reaction evidence="5">
        <text>adenylyl-molybdopterin + molybdate = Mo-molybdopterin + AMP + H(+)</text>
        <dbReference type="Rhea" id="RHEA:35047"/>
        <dbReference type="ChEBI" id="CHEBI:15378"/>
        <dbReference type="ChEBI" id="CHEBI:36264"/>
        <dbReference type="ChEBI" id="CHEBI:62727"/>
        <dbReference type="ChEBI" id="CHEBI:71302"/>
        <dbReference type="ChEBI" id="CHEBI:456215"/>
        <dbReference type="EC" id="2.10.1.1"/>
    </reaction>
</comment>
<dbReference type="Proteomes" id="UP000631034">
    <property type="component" value="Unassembled WGS sequence"/>
</dbReference>
<dbReference type="SMART" id="SM00852">
    <property type="entry name" value="MoCF_biosynth"/>
    <property type="match status" value="1"/>
</dbReference>
<evidence type="ECO:0000256" key="3">
    <source>
        <dbReference type="ARBA" id="ARBA00010763"/>
    </source>
</evidence>
<proteinExistence type="inferred from homology"/>
<dbReference type="AlphaFoldDB" id="A0A8J6YQE4"/>
<dbReference type="InterPro" id="IPR036135">
    <property type="entry name" value="MoeA_linker/N_sf"/>
</dbReference>